<evidence type="ECO:0000256" key="6">
    <source>
        <dbReference type="ARBA" id="ARBA00022719"/>
    </source>
</evidence>
<dbReference type="GO" id="GO:0008137">
    <property type="term" value="F:NADH dehydrogenase (ubiquinone) activity"/>
    <property type="evidence" value="ECO:0007669"/>
    <property type="project" value="InterPro"/>
</dbReference>
<comment type="similarity">
    <text evidence="2 11 12">Belongs to the complex I subunit 3 family.</text>
</comment>
<keyword evidence="7 11" id="KW-1278">Translocase</keyword>
<dbReference type="AlphaFoldDB" id="A0A7W9SVN6"/>
<keyword evidence="5 11" id="KW-0812">Transmembrane</keyword>
<keyword evidence="10 11" id="KW-0472">Membrane</keyword>
<organism evidence="13 14">
    <name type="scientific">Armatimonas rosea</name>
    <dbReference type="NCBI Taxonomy" id="685828"/>
    <lineage>
        <taxon>Bacteria</taxon>
        <taxon>Bacillati</taxon>
        <taxon>Armatimonadota</taxon>
        <taxon>Armatimonadia</taxon>
        <taxon>Armatimonadales</taxon>
        <taxon>Armatimonadaceae</taxon>
        <taxon>Armatimonas</taxon>
    </lineage>
</organism>
<evidence type="ECO:0000256" key="1">
    <source>
        <dbReference type="ARBA" id="ARBA00004141"/>
    </source>
</evidence>
<dbReference type="HAMAP" id="MF_01394">
    <property type="entry name" value="NDH1_NuoA"/>
    <property type="match status" value="1"/>
</dbReference>
<comment type="catalytic activity">
    <reaction evidence="11 12">
        <text>a quinone + NADH + 5 H(+)(in) = a quinol + NAD(+) + 4 H(+)(out)</text>
        <dbReference type="Rhea" id="RHEA:57888"/>
        <dbReference type="ChEBI" id="CHEBI:15378"/>
        <dbReference type="ChEBI" id="CHEBI:24646"/>
        <dbReference type="ChEBI" id="CHEBI:57540"/>
        <dbReference type="ChEBI" id="CHEBI:57945"/>
        <dbReference type="ChEBI" id="CHEBI:132124"/>
    </reaction>
</comment>
<feature type="transmembrane region" description="Helical" evidence="11">
    <location>
        <begin position="6"/>
        <end position="29"/>
    </location>
</feature>
<keyword evidence="6 11" id="KW-0874">Quinone</keyword>
<dbReference type="RefSeq" id="WP_184203797.1">
    <property type="nucleotide sequence ID" value="NZ_JACHGW010000008.1"/>
</dbReference>
<keyword evidence="14" id="KW-1185">Reference proteome</keyword>
<evidence type="ECO:0000256" key="11">
    <source>
        <dbReference type="HAMAP-Rule" id="MF_01394"/>
    </source>
</evidence>
<dbReference type="Gene3D" id="1.20.58.1610">
    <property type="entry name" value="NADH:ubiquinone/plastoquinone oxidoreductase, chain 3"/>
    <property type="match status" value="1"/>
</dbReference>
<comment type="subunit">
    <text evidence="11">NDH-1 is composed of 14 different subunits. Subunits NuoA, H, J, K, L, M, N constitute the membrane sector of the complex.</text>
</comment>
<comment type="caution">
    <text evidence="13">The sequence shown here is derived from an EMBL/GenBank/DDBJ whole genome shotgun (WGS) entry which is preliminary data.</text>
</comment>
<keyword evidence="3 11" id="KW-0813">Transport</keyword>
<evidence type="ECO:0000256" key="10">
    <source>
        <dbReference type="ARBA" id="ARBA00023136"/>
    </source>
</evidence>
<evidence type="ECO:0000256" key="8">
    <source>
        <dbReference type="ARBA" id="ARBA00022989"/>
    </source>
</evidence>
<keyword evidence="4 11" id="KW-1003">Cell membrane</keyword>
<evidence type="ECO:0000256" key="2">
    <source>
        <dbReference type="ARBA" id="ARBA00008472"/>
    </source>
</evidence>
<proteinExistence type="inferred from homology"/>
<dbReference type="InterPro" id="IPR023043">
    <property type="entry name" value="NAD(P)H_OxRDtase_bac/plastid"/>
</dbReference>
<accession>A0A7W9SVN6</accession>
<comment type="function">
    <text evidence="11">NDH-1 shuttles electrons from NADH, via FMN and iron-sulfur (Fe-S) centers, to quinones in the respiratory chain. The immediate electron acceptor for the enzyme in this species is believed to be ubiquinone. Couples the redox reaction to proton translocation (for every two electrons transferred, four hydrogen ions are translocated across the cytoplasmic membrane), and thus conserves the redox energy in a proton gradient.</text>
</comment>
<dbReference type="GO" id="GO:0048038">
    <property type="term" value="F:quinone binding"/>
    <property type="evidence" value="ECO:0007669"/>
    <property type="project" value="UniProtKB-KW"/>
</dbReference>
<name>A0A7W9SVN6_ARMRO</name>
<keyword evidence="8 11" id="KW-1133">Transmembrane helix</keyword>
<dbReference type="GO" id="GO:0050136">
    <property type="term" value="F:NADH dehydrogenase (quinone) (non-electrogenic) activity"/>
    <property type="evidence" value="ECO:0007669"/>
    <property type="project" value="UniProtKB-UniRule"/>
</dbReference>
<evidence type="ECO:0000256" key="4">
    <source>
        <dbReference type="ARBA" id="ARBA00022475"/>
    </source>
</evidence>
<evidence type="ECO:0000313" key="14">
    <source>
        <dbReference type="Proteomes" id="UP000520814"/>
    </source>
</evidence>
<evidence type="ECO:0000256" key="5">
    <source>
        <dbReference type="ARBA" id="ARBA00022692"/>
    </source>
</evidence>
<evidence type="ECO:0000256" key="12">
    <source>
        <dbReference type="RuleBase" id="RU003639"/>
    </source>
</evidence>
<gene>
    <name evidence="11" type="primary">nuoA</name>
    <name evidence="13" type="ORF">HNQ39_005547</name>
</gene>
<dbReference type="GO" id="GO:0005886">
    <property type="term" value="C:plasma membrane"/>
    <property type="evidence" value="ECO:0007669"/>
    <property type="project" value="UniProtKB-SubCell"/>
</dbReference>
<evidence type="ECO:0000313" key="13">
    <source>
        <dbReference type="EMBL" id="MBB6053705.1"/>
    </source>
</evidence>
<comment type="subcellular location">
    <subcellularLocation>
        <location evidence="11 12">Cell membrane</location>
        <topology evidence="11 12">Multi-pass membrane protein</topology>
    </subcellularLocation>
    <subcellularLocation>
        <location evidence="1">Membrane</location>
        <topology evidence="1">Multi-pass membrane protein</topology>
    </subcellularLocation>
</comment>
<protein>
    <recommendedName>
        <fullName evidence="11">NADH-quinone oxidoreductase subunit A</fullName>
        <ecNumber evidence="11">7.1.1.-</ecNumber>
    </recommendedName>
    <alternativeName>
        <fullName evidence="11">NADH dehydrogenase I subunit A</fullName>
    </alternativeName>
    <alternativeName>
        <fullName evidence="11">NDH-1 subunit A</fullName>
    </alternativeName>
    <alternativeName>
        <fullName evidence="11">NUO1</fullName>
    </alternativeName>
</protein>
<dbReference type="PANTHER" id="PTHR11058">
    <property type="entry name" value="NADH-UBIQUINONE OXIDOREDUCTASE CHAIN 3"/>
    <property type="match status" value="1"/>
</dbReference>
<dbReference type="InterPro" id="IPR000440">
    <property type="entry name" value="NADH_UbQ/plastoQ_OxRdtase_su3"/>
</dbReference>
<feature type="transmembrane region" description="Helical" evidence="11">
    <location>
        <begin position="92"/>
        <end position="112"/>
    </location>
</feature>
<dbReference type="Pfam" id="PF00507">
    <property type="entry name" value="Oxidored_q4"/>
    <property type="match status" value="1"/>
</dbReference>
<sequence>MLNSYIPVLVMGLAAVILSAVFILLSAVLGPRRPSPQKNSPYECGVTPIGSARERFPIKFYLIAMLFIVFDIETVFLYPWAVTYGASGGMMLFNLVEMVVFVAILFVGYIYIWRRGAFEWG</sequence>
<evidence type="ECO:0000256" key="7">
    <source>
        <dbReference type="ARBA" id="ARBA00022967"/>
    </source>
</evidence>
<dbReference type="EC" id="7.1.1.-" evidence="11"/>
<evidence type="ECO:0000256" key="9">
    <source>
        <dbReference type="ARBA" id="ARBA00023027"/>
    </source>
</evidence>
<evidence type="ECO:0000256" key="3">
    <source>
        <dbReference type="ARBA" id="ARBA00022448"/>
    </source>
</evidence>
<dbReference type="PANTHER" id="PTHR11058:SF22">
    <property type="entry name" value="NADH-QUINONE OXIDOREDUCTASE SUBUNIT A"/>
    <property type="match status" value="1"/>
</dbReference>
<dbReference type="Proteomes" id="UP000520814">
    <property type="component" value="Unassembled WGS sequence"/>
</dbReference>
<dbReference type="InterPro" id="IPR038430">
    <property type="entry name" value="NDAH_ubi_oxred_su3_sf"/>
</dbReference>
<keyword evidence="9 11" id="KW-0520">NAD</keyword>
<keyword evidence="11" id="KW-0830">Ubiquinone</keyword>
<dbReference type="GO" id="GO:0030964">
    <property type="term" value="C:NADH dehydrogenase complex"/>
    <property type="evidence" value="ECO:0007669"/>
    <property type="project" value="TreeGrafter"/>
</dbReference>
<feature type="transmembrane region" description="Helical" evidence="11">
    <location>
        <begin position="60"/>
        <end position="80"/>
    </location>
</feature>
<dbReference type="EMBL" id="JACHGW010000008">
    <property type="protein sequence ID" value="MBB6053705.1"/>
    <property type="molecule type" value="Genomic_DNA"/>
</dbReference>
<reference evidence="13 14" key="1">
    <citation type="submission" date="2020-08" db="EMBL/GenBank/DDBJ databases">
        <title>Genomic Encyclopedia of Type Strains, Phase IV (KMG-IV): sequencing the most valuable type-strain genomes for metagenomic binning, comparative biology and taxonomic classification.</title>
        <authorList>
            <person name="Goeker M."/>
        </authorList>
    </citation>
    <scope>NUCLEOTIDE SEQUENCE [LARGE SCALE GENOMIC DNA]</scope>
    <source>
        <strain evidence="13 14">DSM 23562</strain>
    </source>
</reference>